<name>A0A4P9WBY6_9FUNG</name>
<feature type="compositionally biased region" description="Low complexity" evidence="1">
    <location>
        <begin position="38"/>
        <end position="50"/>
    </location>
</feature>
<protein>
    <submittedName>
        <fullName evidence="2">Uncharacterized protein</fullName>
    </submittedName>
</protein>
<evidence type="ECO:0000313" key="2">
    <source>
        <dbReference type="EMBL" id="RKO89145.1"/>
    </source>
</evidence>
<reference evidence="3" key="1">
    <citation type="journal article" date="2018" name="Nat. Microbiol.">
        <title>Leveraging single-cell genomics to expand the fungal tree of life.</title>
        <authorList>
            <person name="Ahrendt S.R."/>
            <person name="Quandt C.A."/>
            <person name="Ciobanu D."/>
            <person name="Clum A."/>
            <person name="Salamov A."/>
            <person name="Andreopoulos B."/>
            <person name="Cheng J.F."/>
            <person name="Woyke T."/>
            <person name="Pelin A."/>
            <person name="Henrissat B."/>
            <person name="Reynolds N.K."/>
            <person name="Benny G.L."/>
            <person name="Smith M.E."/>
            <person name="James T.Y."/>
            <person name="Grigoriev I.V."/>
        </authorList>
    </citation>
    <scope>NUCLEOTIDE SEQUENCE [LARGE SCALE GENOMIC DNA]</scope>
</reference>
<accession>A0A4P9WBY6</accession>
<organism evidence="2 3">
    <name type="scientific">Blyttiomyces helicus</name>
    <dbReference type="NCBI Taxonomy" id="388810"/>
    <lineage>
        <taxon>Eukaryota</taxon>
        <taxon>Fungi</taxon>
        <taxon>Fungi incertae sedis</taxon>
        <taxon>Chytridiomycota</taxon>
        <taxon>Chytridiomycota incertae sedis</taxon>
        <taxon>Chytridiomycetes</taxon>
        <taxon>Chytridiomycetes incertae sedis</taxon>
        <taxon>Blyttiomyces</taxon>
    </lineage>
</organism>
<gene>
    <name evidence="2" type="ORF">BDK51DRAFT_51204</name>
</gene>
<dbReference type="EMBL" id="KZ996262">
    <property type="protein sequence ID" value="RKO89145.1"/>
    <property type="molecule type" value="Genomic_DNA"/>
</dbReference>
<keyword evidence="3" id="KW-1185">Reference proteome</keyword>
<sequence>MSAHTPAILTPIILPAPLPSLLPGVQSATSPKTPQSSPPNASSSASTTRQASTLYLQPDVDVGWTASRDMVSTTFNDWRDFLWSSALNSSMSGCNYLNRTVYATGYGPGVGLSSCDPDGFGKTEKYMVGIGLVGDAKYPHGRNITWTTTVTRAGESQDCKNAGVSGAGRRATLRGAGIPGVETKWAAAPDLVDDPWGVVVWHSTRNSSQLGCDRMVDYGGGFEAGLADRKFFGMRELGFGIGLV</sequence>
<dbReference type="AlphaFoldDB" id="A0A4P9WBY6"/>
<feature type="compositionally biased region" description="Polar residues" evidence="1">
    <location>
        <begin position="26"/>
        <end position="35"/>
    </location>
</feature>
<evidence type="ECO:0000313" key="3">
    <source>
        <dbReference type="Proteomes" id="UP000269721"/>
    </source>
</evidence>
<feature type="region of interest" description="Disordered" evidence="1">
    <location>
        <begin position="24"/>
        <end position="50"/>
    </location>
</feature>
<evidence type="ECO:0000256" key="1">
    <source>
        <dbReference type="SAM" id="MobiDB-lite"/>
    </source>
</evidence>
<dbReference type="Proteomes" id="UP000269721">
    <property type="component" value="Unassembled WGS sequence"/>
</dbReference>
<proteinExistence type="predicted"/>